<dbReference type="Proteomes" id="UP000739180">
    <property type="component" value="Unassembled WGS sequence"/>
</dbReference>
<reference evidence="4 5" key="1">
    <citation type="submission" date="2019-05" db="EMBL/GenBank/DDBJ databases">
        <title>Genome of Alcanivorax gelatiniphagus, an oil degrading marine bacteria.</title>
        <authorList>
            <person name="Kwon K.K."/>
        </authorList>
    </citation>
    <scope>NUCLEOTIDE SEQUENCE [LARGE SCALE GENOMIC DNA]</scope>
    <source>
        <strain evidence="4 5">MEBiC 08158</strain>
    </source>
</reference>
<dbReference type="RefSeq" id="WP_138773984.1">
    <property type="nucleotide sequence ID" value="NZ_JBHSSX010000067.1"/>
</dbReference>
<keyword evidence="5" id="KW-1185">Reference proteome</keyword>
<sequence length="261" mass="28482">MTETVLITGAAGGIGQELTRLFAADGYRVLAFDLRGDALETLGANLPVDCDYRPRAMDLAEPDAAQRVADWLDRQELSVDVLVNNVGFGLFGEHVEQDVARVGKMLAVNNQLLAQLCLLIGKRMKEAGGGRILNIGSLAGFCPMTYFAAYSASKAFVIQFSASLGEELKPHGVAVTCYCPTTTRTGFLDTAQSQHTSSQGITRFVTERVDGPAEVARGAWRALRDGKRFALPGWWLTLQSIAIRMLPLRLMAWFVRRKAEA</sequence>
<dbReference type="PRINTS" id="PR00080">
    <property type="entry name" value="SDRFAMILY"/>
</dbReference>
<gene>
    <name evidence="4" type="ORF">FGS76_17685</name>
</gene>
<dbReference type="SUPFAM" id="SSF51735">
    <property type="entry name" value="NAD(P)-binding Rossmann-fold domains"/>
    <property type="match status" value="1"/>
</dbReference>
<dbReference type="PANTHER" id="PTHR44196:SF2">
    <property type="entry name" value="SHORT-CHAIN DEHYDROGENASE-RELATED"/>
    <property type="match status" value="1"/>
</dbReference>
<evidence type="ECO:0000313" key="5">
    <source>
        <dbReference type="Proteomes" id="UP000739180"/>
    </source>
</evidence>
<dbReference type="EMBL" id="VCQT01000046">
    <property type="protein sequence ID" value="TMW10376.1"/>
    <property type="molecule type" value="Genomic_DNA"/>
</dbReference>
<comment type="caution">
    <text evidence="4">The sequence shown here is derived from an EMBL/GenBank/DDBJ whole genome shotgun (WGS) entry which is preliminary data.</text>
</comment>
<evidence type="ECO:0000256" key="1">
    <source>
        <dbReference type="ARBA" id="ARBA00006484"/>
    </source>
</evidence>
<evidence type="ECO:0000256" key="3">
    <source>
        <dbReference type="RuleBase" id="RU000363"/>
    </source>
</evidence>
<dbReference type="PROSITE" id="PS00061">
    <property type="entry name" value="ADH_SHORT"/>
    <property type="match status" value="1"/>
</dbReference>
<proteinExistence type="inferred from homology"/>
<name>A0ABY2XGC2_9GAMM</name>
<comment type="similarity">
    <text evidence="1 3">Belongs to the short-chain dehydrogenases/reductases (SDR) family.</text>
</comment>
<dbReference type="InterPro" id="IPR036291">
    <property type="entry name" value="NAD(P)-bd_dom_sf"/>
</dbReference>
<evidence type="ECO:0000256" key="2">
    <source>
        <dbReference type="ARBA" id="ARBA00023002"/>
    </source>
</evidence>
<dbReference type="InterPro" id="IPR020904">
    <property type="entry name" value="Sc_DH/Rdtase_CS"/>
</dbReference>
<keyword evidence="2" id="KW-0560">Oxidoreductase</keyword>
<evidence type="ECO:0000313" key="4">
    <source>
        <dbReference type="EMBL" id="TMW10376.1"/>
    </source>
</evidence>
<dbReference type="PANTHER" id="PTHR44196">
    <property type="entry name" value="DEHYDROGENASE/REDUCTASE SDR FAMILY MEMBER 7B"/>
    <property type="match status" value="1"/>
</dbReference>
<protein>
    <submittedName>
        <fullName evidence="4">SDR family NAD(P)-dependent oxidoreductase</fullName>
    </submittedName>
</protein>
<dbReference type="PRINTS" id="PR00081">
    <property type="entry name" value="GDHRDH"/>
</dbReference>
<organism evidence="4 5">
    <name type="scientific">Alloalcanivorax gelatiniphagus</name>
    <dbReference type="NCBI Taxonomy" id="1194167"/>
    <lineage>
        <taxon>Bacteria</taxon>
        <taxon>Pseudomonadati</taxon>
        <taxon>Pseudomonadota</taxon>
        <taxon>Gammaproteobacteria</taxon>
        <taxon>Oceanospirillales</taxon>
        <taxon>Alcanivoracaceae</taxon>
        <taxon>Alloalcanivorax</taxon>
    </lineage>
</organism>
<dbReference type="Pfam" id="PF00106">
    <property type="entry name" value="adh_short"/>
    <property type="match status" value="1"/>
</dbReference>
<dbReference type="InterPro" id="IPR002347">
    <property type="entry name" value="SDR_fam"/>
</dbReference>
<dbReference type="Gene3D" id="3.40.50.720">
    <property type="entry name" value="NAD(P)-binding Rossmann-like Domain"/>
    <property type="match status" value="1"/>
</dbReference>
<accession>A0ABY2XGC2</accession>